<evidence type="ECO:0000313" key="6">
    <source>
        <dbReference type="Proteomes" id="UP000239326"/>
    </source>
</evidence>
<dbReference type="Gene3D" id="1.10.10.10">
    <property type="entry name" value="Winged helix-like DNA-binding domain superfamily/Winged helix DNA-binding domain"/>
    <property type="match status" value="1"/>
</dbReference>
<dbReference type="SUPFAM" id="SSF48452">
    <property type="entry name" value="TPR-like"/>
    <property type="match status" value="1"/>
</dbReference>
<dbReference type="InterPro" id="IPR016032">
    <property type="entry name" value="Sig_transdc_resp-reg_C-effctor"/>
</dbReference>
<dbReference type="EMBL" id="CP027669">
    <property type="protein sequence ID" value="AVO42859.1"/>
    <property type="molecule type" value="Genomic_DNA"/>
</dbReference>
<proteinExistence type="predicted"/>
<dbReference type="Proteomes" id="UP000239326">
    <property type="component" value="Chromosome"/>
</dbReference>
<evidence type="ECO:0000259" key="4">
    <source>
        <dbReference type="PROSITE" id="PS51755"/>
    </source>
</evidence>
<dbReference type="GO" id="GO:0003677">
    <property type="term" value="F:DNA binding"/>
    <property type="evidence" value="ECO:0007669"/>
    <property type="project" value="UniProtKB-UniRule"/>
</dbReference>
<keyword evidence="6" id="KW-1185">Reference proteome</keyword>
<dbReference type="CDD" id="cd00383">
    <property type="entry name" value="trans_reg_C"/>
    <property type="match status" value="1"/>
</dbReference>
<dbReference type="SUPFAM" id="SSF46894">
    <property type="entry name" value="C-terminal effector domain of the bipartite response regulators"/>
    <property type="match status" value="1"/>
</dbReference>
<evidence type="ECO:0000256" key="2">
    <source>
        <dbReference type="PROSITE-ProRule" id="PRU00339"/>
    </source>
</evidence>
<dbReference type="GO" id="GO:0000160">
    <property type="term" value="P:phosphorelay signal transduction system"/>
    <property type="evidence" value="ECO:0007669"/>
    <property type="project" value="InterPro"/>
</dbReference>
<name>A0A2S0N3Y8_9BURK</name>
<dbReference type="SMART" id="SM00862">
    <property type="entry name" value="Trans_reg_C"/>
    <property type="match status" value="1"/>
</dbReference>
<evidence type="ECO:0000256" key="3">
    <source>
        <dbReference type="PROSITE-ProRule" id="PRU01091"/>
    </source>
</evidence>
<dbReference type="InterPro" id="IPR011990">
    <property type="entry name" value="TPR-like_helical_dom_sf"/>
</dbReference>
<dbReference type="Pfam" id="PF00486">
    <property type="entry name" value="Trans_reg_C"/>
    <property type="match status" value="1"/>
</dbReference>
<dbReference type="PROSITE" id="PS50005">
    <property type="entry name" value="TPR"/>
    <property type="match status" value="1"/>
</dbReference>
<dbReference type="PROSITE" id="PS51755">
    <property type="entry name" value="OMPR_PHOB"/>
    <property type="match status" value="1"/>
</dbReference>
<dbReference type="Gene3D" id="3.40.50.10070">
    <property type="entry name" value="TolB, N-terminal domain"/>
    <property type="match status" value="1"/>
</dbReference>
<keyword evidence="2" id="KW-0802">TPR repeat</keyword>
<feature type="domain" description="OmpR/PhoB-type" evidence="4">
    <location>
        <begin position="69"/>
        <end position="162"/>
    </location>
</feature>
<dbReference type="InterPro" id="IPR019734">
    <property type="entry name" value="TPR_rpt"/>
</dbReference>
<dbReference type="InterPro" id="IPR001867">
    <property type="entry name" value="OmpR/PhoB-type_DNA-bd"/>
</dbReference>
<accession>A0A2S0N3Y8</accession>
<reference evidence="5 6" key="1">
    <citation type="submission" date="2018-03" db="EMBL/GenBank/DDBJ databases">
        <title>Genome sequencing of Simplicispira sp.</title>
        <authorList>
            <person name="Kim S.-J."/>
            <person name="Heo J."/>
            <person name="Kwon S.-W."/>
        </authorList>
    </citation>
    <scope>NUCLEOTIDE SEQUENCE [LARGE SCALE GENOMIC DNA]</scope>
    <source>
        <strain evidence="5 6">SC1-8</strain>
    </source>
</reference>
<dbReference type="Gene3D" id="1.25.40.10">
    <property type="entry name" value="Tetratricopeptide repeat domain"/>
    <property type="match status" value="1"/>
</dbReference>
<feature type="DNA-binding region" description="OmpR/PhoB-type" evidence="3">
    <location>
        <begin position="69"/>
        <end position="162"/>
    </location>
</feature>
<dbReference type="SMART" id="SM00028">
    <property type="entry name" value="TPR"/>
    <property type="match status" value="3"/>
</dbReference>
<dbReference type="KEGG" id="simp:C6571_17550"/>
<gene>
    <name evidence="5" type="ORF">C6571_17550</name>
</gene>
<keyword evidence="1 3" id="KW-0238">DNA-binding</keyword>
<feature type="repeat" description="TPR" evidence="2">
    <location>
        <begin position="410"/>
        <end position="443"/>
    </location>
</feature>
<dbReference type="GO" id="GO:0006355">
    <property type="term" value="P:regulation of DNA-templated transcription"/>
    <property type="evidence" value="ECO:0007669"/>
    <property type="project" value="InterPro"/>
</dbReference>
<evidence type="ECO:0000313" key="5">
    <source>
        <dbReference type="EMBL" id="AVO42859.1"/>
    </source>
</evidence>
<sequence length="581" mass="62820">MQSLKAPGAADQGLGQKAWRQGFPHGCGHRPCRLQCLRRHRCCPLSRLNLAKAVAQGVDCETLHESPMPDSVLFGRFALLLDQRRLLENHAPISLGARAFDLLAALVQHRERVVSKDELLRLVWRDAVVEENNLSVQISTLRKVLGADALQTVAGQGYRFTLPVNAESAAPGGGDLVLGLPDKPSIAVLPFDCVGNGWAGMDFVDAMGDDLIDALSRLHSLFVISRHAVQSYRRRAVHPREVARELGVRYVLEGSVRCTEGELRIDAALIDALTGQQIWSDRYTSGLGDGAASQYEIVRAIVIAMVPHIEHSEIERARLLRPQGSSAYALAQRAWAQSREGLSRSNRGARDAAIALAQEALAIDPRCSAAQNAIVDALSWHMYFDTAPPAALADALDATAHALAIDSNDALAWRGRGWLMLVGGSLQDAVADFRRSLELNPNDAVTLARLGISEAVSGDPAGGVARCMHAIRLSPRDPARFHLLDNLVWAQFAAQAYDDAIHTAQQSLREADFAGTRLCLVLCLVGAGQLARAAAQLSALKALAPDMVAARLQGVWLATDPEVRRREEASLAAALQRMDEG</sequence>
<protein>
    <recommendedName>
        <fullName evidence="4">OmpR/PhoB-type domain-containing protein</fullName>
    </recommendedName>
</protein>
<dbReference type="AlphaFoldDB" id="A0A2S0N3Y8"/>
<dbReference type="OrthoDB" id="9045337at2"/>
<evidence type="ECO:0000256" key="1">
    <source>
        <dbReference type="ARBA" id="ARBA00023125"/>
    </source>
</evidence>
<dbReference type="InterPro" id="IPR036388">
    <property type="entry name" value="WH-like_DNA-bd_sf"/>
</dbReference>
<dbReference type="SUPFAM" id="SSF52964">
    <property type="entry name" value="TolB, N-terminal domain"/>
    <property type="match status" value="1"/>
</dbReference>
<organism evidence="5 6">
    <name type="scientific">Simplicispira suum</name>
    <dbReference type="NCBI Taxonomy" id="2109915"/>
    <lineage>
        <taxon>Bacteria</taxon>
        <taxon>Pseudomonadati</taxon>
        <taxon>Pseudomonadota</taxon>
        <taxon>Betaproteobacteria</taxon>
        <taxon>Burkholderiales</taxon>
        <taxon>Comamonadaceae</taxon>
        <taxon>Simplicispira</taxon>
    </lineage>
</organism>